<name>M5GCA9_DACPD</name>
<dbReference type="HOGENOM" id="CLU_162139_0_0_1"/>
<dbReference type="Proteomes" id="UP000030653">
    <property type="component" value="Unassembled WGS sequence"/>
</dbReference>
<reference evidence="1 2" key="1">
    <citation type="journal article" date="2012" name="Science">
        <title>The Paleozoic origin of enzymatic lignin decomposition reconstructed from 31 fungal genomes.</title>
        <authorList>
            <person name="Floudas D."/>
            <person name="Binder M."/>
            <person name="Riley R."/>
            <person name="Barry K."/>
            <person name="Blanchette R.A."/>
            <person name="Henrissat B."/>
            <person name="Martinez A.T."/>
            <person name="Otillar R."/>
            <person name="Spatafora J.W."/>
            <person name="Yadav J.S."/>
            <person name="Aerts A."/>
            <person name="Benoit I."/>
            <person name="Boyd A."/>
            <person name="Carlson A."/>
            <person name="Copeland A."/>
            <person name="Coutinho P.M."/>
            <person name="de Vries R.P."/>
            <person name="Ferreira P."/>
            <person name="Findley K."/>
            <person name="Foster B."/>
            <person name="Gaskell J."/>
            <person name="Glotzer D."/>
            <person name="Gorecki P."/>
            <person name="Heitman J."/>
            <person name="Hesse C."/>
            <person name="Hori C."/>
            <person name="Igarashi K."/>
            <person name="Jurgens J.A."/>
            <person name="Kallen N."/>
            <person name="Kersten P."/>
            <person name="Kohler A."/>
            <person name="Kuees U."/>
            <person name="Kumar T.K.A."/>
            <person name="Kuo A."/>
            <person name="LaButti K."/>
            <person name="Larrondo L.F."/>
            <person name="Lindquist E."/>
            <person name="Ling A."/>
            <person name="Lombard V."/>
            <person name="Lucas S."/>
            <person name="Lundell T."/>
            <person name="Martin R."/>
            <person name="McLaughlin D.J."/>
            <person name="Morgenstern I."/>
            <person name="Morin E."/>
            <person name="Murat C."/>
            <person name="Nagy L.G."/>
            <person name="Nolan M."/>
            <person name="Ohm R.A."/>
            <person name="Patyshakuliyeva A."/>
            <person name="Rokas A."/>
            <person name="Ruiz-Duenas F.J."/>
            <person name="Sabat G."/>
            <person name="Salamov A."/>
            <person name="Samejima M."/>
            <person name="Schmutz J."/>
            <person name="Slot J.C."/>
            <person name="St John F."/>
            <person name="Stenlid J."/>
            <person name="Sun H."/>
            <person name="Sun S."/>
            <person name="Syed K."/>
            <person name="Tsang A."/>
            <person name="Wiebenga A."/>
            <person name="Young D."/>
            <person name="Pisabarro A."/>
            <person name="Eastwood D.C."/>
            <person name="Martin F."/>
            <person name="Cullen D."/>
            <person name="Grigoriev I.V."/>
            <person name="Hibbett D.S."/>
        </authorList>
    </citation>
    <scope>NUCLEOTIDE SEQUENCE [LARGE SCALE GENOMIC DNA]</scope>
    <source>
        <strain evidence="1 2">DJM-731 SS1</strain>
    </source>
</reference>
<organism evidence="1 2">
    <name type="scientific">Dacryopinax primogenitus (strain DJM 731)</name>
    <name type="common">Brown rot fungus</name>
    <dbReference type="NCBI Taxonomy" id="1858805"/>
    <lineage>
        <taxon>Eukaryota</taxon>
        <taxon>Fungi</taxon>
        <taxon>Dikarya</taxon>
        <taxon>Basidiomycota</taxon>
        <taxon>Agaricomycotina</taxon>
        <taxon>Dacrymycetes</taxon>
        <taxon>Dacrymycetales</taxon>
        <taxon>Dacrymycetaceae</taxon>
        <taxon>Dacryopinax</taxon>
    </lineage>
</organism>
<protein>
    <submittedName>
        <fullName evidence="1">Uncharacterized protein</fullName>
    </submittedName>
</protein>
<dbReference type="AlphaFoldDB" id="M5GCA9"/>
<proteinExistence type="predicted"/>
<dbReference type="RefSeq" id="XP_040630661.1">
    <property type="nucleotide sequence ID" value="XM_040768167.1"/>
</dbReference>
<evidence type="ECO:0000313" key="2">
    <source>
        <dbReference type="Proteomes" id="UP000030653"/>
    </source>
</evidence>
<dbReference type="OMA" id="IRAGQKW"/>
<dbReference type="OrthoDB" id="3237970at2759"/>
<gene>
    <name evidence="1" type="ORF">DACRYDRAFT_105922</name>
</gene>
<keyword evidence="2" id="KW-1185">Reference proteome</keyword>
<sequence length="113" mass="12872">MVNGSISSHASRDFYLDVDVSEAIMRPTPASLARILPRSSVPRKLVRPELRPQPNKANAPTLISKLLEQKRETIRAGQKWPANLRIEEPLTRKDWVGVPRDLRAELKKLVKEK</sequence>
<dbReference type="EMBL" id="JH795859">
    <property type="protein sequence ID" value="EJU03767.1"/>
    <property type="molecule type" value="Genomic_DNA"/>
</dbReference>
<dbReference type="GeneID" id="63683229"/>
<evidence type="ECO:0000313" key="1">
    <source>
        <dbReference type="EMBL" id="EJU03767.1"/>
    </source>
</evidence>
<accession>M5GCA9</accession>